<dbReference type="Gene3D" id="3.40.50.720">
    <property type="entry name" value="NAD(P)-binding Rossmann-like Domain"/>
    <property type="match status" value="1"/>
</dbReference>
<dbReference type="PANTHER" id="PTHR43861">
    <property type="entry name" value="TRANS-ACONITATE 2-METHYLTRANSFERASE-RELATED"/>
    <property type="match status" value="1"/>
</dbReference>
<comment type="caution">
    <text evidence="3">The sequence shown here is derived from an EMBL/GenBank/DDBJ whole genome shotgun (WGS) entry which is preliminary data.</text>
</comment>
<dbReference type="InterPro" id="IPR029063">
    <property type="entry name" value="SAM-dependent_MTases_sf"/>
</dbReference>
<organism evidence="3 4">
    <name type="scientific">Qipengyuania profundimaris</name>
    <dbReference type="NCBI Taxonomy" id="3067652"/>
    <lineage>
        <taxon>Bacteria</taxon>
        <taxon>Pseudomonadati</taxon>
        <taxon>Pseudomonadota</taxon>
        <taxon>Alphaproteobacteria</taxon>
        <taxon>Sphingomonadales</taxon>
        <taxon>Erythrobacteraceae</taxon>
        <taxon>Qipengyuania</taxon>
    </lineage>
</organism>
<name>A0ABT9HPY1_9SPHN</name>
<evidence type="ECO:0000313" key="3">
    <source>
        <dbReference type="EMBL" id="MDP4574922.1"/>
    </source>
</evidence>
<dbReference type="InterPro" id="IPR013630">
    <property type="entry name" value="Methyltransf_Zn-bd_dom_put"/>
</dbReference>
<protein>
    <submittedName>
        <fullName evidence="3">Class I SAM-dependent methyltransferase</fullName>
        <ecNumber evidence="3">2.1.1.-</ecNumber>
    </submittedName>
</protein>
<evidence type="ECO:0000313" key="4">
    <source>
        <dbReference type="Proteomes" id="UP001240639"/>
    </source>
</evidence>
<gene>
    <name evidence="3" type="ORF">Q9K02_07200</name>
</gene>
<feature type="domain" description="C-methyltransferase" evidence="2">
    <location>
        <begin position="259"/>
        <end position="417"/>
    </location>
</feature>
<dbReference type="EC" id="2.1.1.-" evidence="3"/>
<dbReference type="PANTHER" id="PTHR43861:SF5">
    <property type="entry name" value="BLL5978 PROTEIN"/>
    <property type="match status" value="1"/>
</dbReference>
<dbReference type="Gene3D" id="6.20.50.110">
    <property type="entry name" value="Methyltransferase, zinc-binding domain"/>
    <property type="match status" value="1"/>
</dbReference>
<dbReference type="InterPro" id="IPR038576">
    <property type="entry name" value="Methyltransf_Zn-bd_dom_put_sf"/>
</dbReference>
<dbReference type="Proteomes" id="UP001240639">
    <property type="component" value="Unassembled WGS sequence"/>
</dbReference>
<keyword evidence="4" id="KW-1185">Reference proteome</keyword>
<keyword evidence="3" id="KW-0489">Methyltransferase</keyword>
<accession>A0ABT9HPY1</accession>
<dbReference type="GO" id="GO:0008168">
    <property type="term" value="F:methyltransferase activity"/>
    <property type="evidence" value="ECO:0007669"/>
    <property type="project" value="UniProtKB-KW"/>
</dbReference>
<dbReference type="CDD" id="cd02440">
    <property type="entry name" value="AdoMet_MTases"/>
    <property type="match status" value="1"/>
</dbReference>
<dbReference type="RefSeq" id="WP_305932278.1">
    <property type="nucleotide sequence ID" value="NZ_JAVAIM010000001.1"/>
</dbReference>
<feature type="domain" description="Methyltransferase putative zinc binding" evidence="1">
    <location>
        <begin position="18"/>
        <end position="79"/>
    </location>
</feature>
<dbReference type="EMBL" id="JAVAIM010000001">
    <property type="protein sequence ID" value="MDP4574922.1"/>
    <property type="molecule type" value="Genomic_DNA"/>
</dbReference>
<dbReference type="Pfam" id="PF08421">
    <property type="entry name" value="Methyltransf_13"/>
    <property type="match status" value="1"/>
</dbReference>
<dbReference type="Pfam" id="PF13489">
    <property type="entry name" value="Methyltransf_23"/>
    <property type="match status" value="1"/>
</dbReference>
<proteinExistence type="predicted"/>
<dbReference type="Pfam" id="PF08484">
    <property type="entry name" value="Methyltransf_14"/>
    <property type="match status" value="1"/>
</dbReference>
<sequence length="423" mass="46982">MHQTAQPSSATSASLKTCHHCSEPLTTRLADLGFSPIANDLIDPERIDEPELHYPLEVRVCDNCLLAQAVHSIDAAALFRADYTYFSSHSATWLAHAKAYVETMVDRFDLDQTSRVVELACNDGYLLQYVKRAGIPCLGIEPTGGPAEAARAEGIEVRGDFFSERMGKALADEGWSADLIVANNVLAHVPRIDDFVRGAKALLKPEGVATYEVQHLLRLMQRNQFDTIYHEHFSYLSLLAAERIFSAADLRIFAVENLPTHGGSVRFYVCHADAARPTEQSVEEMRRDELAYGLDKAETYAAWHRQVRKTKLNLLGLCRDLKQQGKSIVAYGAPAKGVTLLNYCGIGADMIDFTVDRAPSKAGKLMPGVRIPILEPAQIEKARPDYILILPWNLKDEIKAQMSKARDWGAKFIVPIPYAAIED</sequence>
<keyword evidence="3" id="KW-0808">Transferase</keyword>
<dbReference type="GO" id="GO:0032259">
    <property type="term" value="P:methylation"/>
    <property type="evidence" value="ECO:0007669"/>
    <property type="project" value="UniProtKB-KW"/>
</dbReference>
<dbReference type="Gene3D" id="6.10.250.3100">
    <property type="match status" value="1"/>
</dbReference>
<evidence type="ECO:0000259" key="2">
    <source>
        <dbReference type="Pfam" id="PF08484"/>
    </source>
</evidence>
<dbReference type="SUPFAM" id="SSF53335">
    <property type="entry name" value="S-adenosyl-L-methionine-dependent methyltransferases"/>
    <property type="match status" value="1"/>
</dbReference>
<dbReference type="Gene3D" id="3.40.50.150">
    <property type="entry name" value="Vaccinia Virus protein VP39"/>
    <property type="match status" value="1"/>
</dbReference>
<dbReference type="InterPro" id="IPR013691">
    <property type="entry name" value="MeTrfase_14"/>
</dbReference>
<evidence type="ECO:0000259" key="1">
    <source>
        <dbReference type="Pfam" id="PF08421"/>
    </source>
</evidence>
<reference evidence="3 4" key="1">
    <citation type="submission" date="2023-08" db="EMBL/GenBank/DDBJ databases">
        <title>genomic of G39.</title>
        <authorList>
            <person name="Wang Y."/>
        </authorList>
    </citation>
    <scope>NUCLEOTIDE SEQUENCE [LARGE SCALE GENOMIC DNA]</scope>
    <source>
        <strain evidence="3 4">G39</strain>
    </source>
</reference>